<dbReference type="RefSeq" id="XP_642443.1">
    <property type="nucleotide sequence ID" value="XM_637351.1"/>
</dbReference>
<comment type="caution">
    <text evidence="2">The sequence shown here is derived from an EMBL/GenBank/DDBJ whole genome shotgun (WGS) entry which is preliminary data.</text>
</comment>
<dbReference type="STRING" id="44689.Q54XV9"/>
<dbReference type="dictyBase" id="DDB_G0278561"/>
<dbReference type="GO" id="GO:0005201">
    <property type="term" value="F:extracellular matrix structural constituent"/>
    <property type="evidence" value="ECO:0000318"/>
    <property type="project" value="GO_Central"/>
</dbReference>
<evidence type="ECO:0000256" key="1">
    <source>
        <dbReference type="SAM" id="SignalP"/>
    </source>
</evidence>
<dbReference type="Proteomes" id="UP000002195">
    <property type="component" value="Unassembled WGS sequence"/>
</dbReference>
<dbReference type="PhylomeDB" id="Q54XV9"/>
<gene>
    <name evidence="2" type="ORF">DDB_G0278561</name>
</gene>
<feature type="signal peptide" evidence="1">
    <location>
        <begin position="1"/>
        <end position="19"/>
    </location>
</feature>
<keyword evidence="3" id="KW-1185">Reference proteome</keyword>
<protein>
    <recommendedName>
        <fullName evidence="4">Carbohydrate binding domain-containing protein</fullName>
    </recommendedName>
</protein>
<dbReference type="GO" id="GO:0031012">
    <property type="term" value="C:extracellular matrix"/>
    <property type="evidence" value="ECO:0000318"/>
    <property type="project" value="GO_Central"/>
</dbReference>
<dbReference type="VEuPathDB" id="AmoebaDB:DDB_G0278561"/>
<organism evidence="2 3">
    <name type="scientific">Dictyostelium discoideum</name>
    <name type="common">Social amoeba</name>
    <dbReference type="NCBI Taxonomy" id="44689"/>
    <lineage>
        <taxon>Eukaryota</taxon>
        <taxon>Amoebozoa</taxon>
        <taxon>Evosea</taxon>
        <taxon>Eumycetozoa</taxon>
        <taxon>Dictyostelia</taxon>
        <taxon>Dictyosteliales</taxon>
        <taxon>Dictyosteliaceae</taxon>
        <taxon>Dictyostelium</taxon>
    </lineage>
</organism>
<evidence type="ECO:0000313" key="3">
    <source>
        <dbReference type="Proteomes" id="UP000002195"/>
    </source>
</evidence>
<sequence>MKLLSVLFIIFFTLAFAYGCKDEPCGADEVSFTSQDICFCVEEKYFYDISVSIFLKSQWDKSGTHYGQYEIRLFNKRDTGASSVSVSLGPSIITTGFQISGEYNSITIPRIEKKNSYFFSVTSIGRDFPKIGIRSVTY</sequence>
<accession>Q54XV9</accession>
<dbReference type="HOGENOM" id="CLU_1800078_0_0_1"/>
<feature type="chain" id="PRO_5004250400" description="Carbohydrate binding domain-containing protein" evidence="1">
    <location>
        <begin position="20"/>
        <end position="138"/>
    </location>
</feature>
<evidence type="ECO:0000313" key="2">
    <source>
        <dbReference type="EMBL" id="EAL68453.1"/>
    </source>
</evidence>
<dbReference type="InParanoid" id="Q54XV9"/>
<evidence type="ECO:0008006" key="4">
    <source>
        <dbReference type="Google" id="ProtNLM"/>
    </source>
</evidence>
<dbReference type="GeneID" id="8621649"/>
<dbReference type="AlphaFoldDB" id="Q54XV9"/>
<keyword evidence="1" id="KW-0732">Signal</keyword>
<proteinExistence type="predicted"/>
<dbReference type="PROSITE" id="PS51257">
    <property type="entry name" value="PROKAR_LIPOPROTEIN"/>
    <property type="match status" value="1"/>
</dbReference>
<dbReference type="PaxDb" id="44689-DDB0305035"/>
<dbReference type="GO" id="GO:0030198">
    <property type="term" value="P:extracellular matrix organization"/>
    <property type="evidence" value="ECO:0000318"/>
    <property type="project" value="GO_Central"/>
</dbReference>
<name>Q54XV9_DICDI</name>
<dbReference type="EMBL" id="AAFI02000023">
    <property type="protein sequence ID" value="EAL68453.1"/>
    <property type="molecule type" value="Genomic_DNA"/>
</dbReference>
<dbReference type="KEGG" id="ddi:DDB_G0278561"/>
<reference evidence="2 3" key="1">
    <citation type="journal article" date="2005" name="Nature">
        <title>The genome of the social amoeba Dictyostelium discoideum.</title>
        <authorList>
            <consortium name="The Dictyostelium discoideum Sequencing Consortium"/>
            <person name="Eichinger L."/>
            <person name="Pachebat J.A."/>
            <person name="Glockner G."/>
            <person name="Rajandream M.A."/>
            <person name="Sucgang R."/>
            <person name="Berriman M."/>
            <person name="Song J."/>
            <person name="Olsen R."/>
            <person name="Szafranski K."/>
            <person name="Xu Q."/>
            <person name="Tunggal B."/>
            <person name="Kummerfeld S."/>
            <person name="Madera M."/>
            <person name="Konfortov B.A."/>
            <person name="Rivero F."/>
            <person name="Bankier A.T."/>
            <person name="Lehmann R."/>
            <person name="Hamlin N."/>
            <person name="Davies R."/>
            <person name="Gaudet P."/>
            <person name="Fey P."/>
            <person name="Pilcher K."/>
            <person name="Chen G."/>
            <person name="Saunders D."/>
            <person name="Sodergren E."/>
            <person name="Davis P."/>
            <person name="Kerhornou A."/>
            <person name="Nie X."/>
            <person name="Hall N."/>
            <person name="Anjard C."/>
            <person name="Hemphill L."/>
            <person name="Bason N."/>
            <person name="Farbrother P."/>
            <person name="Desany B."/>
            <person name="Just E."/>
            <person name="Morio T."/>
            <person name="Rost R."/>
            <person name="Churcher C."/>
            <person name="Cooper J."/>
            <person name="Haydock S."/>
            <person name="van Driessche N."/>
            <person name="Cronin A."/>
            <person name="Goodhead I."/>
            <person name="Muzny D."/>
            <person name="Mourier T."/>
            <person name="Pain A."/>
            <person name="Lu M."/>
            <person name="Harper D."/>
            <person name="Lindsay R."/>
            <person name="Hauser H."/>
            <person name="James K."/>
            <person name="Quiles M."/>
            <person name="Madan Babu M."/>
            <person name="Saito T."/>
            <person name="Buchrieser C."/>
            <person name="Wardroper A."/>
            <person name="Felder M."/>
            <person name="Thangavelu M."/>
            <person name="Johnson D."/>
            <person name="Knights A."/>
            <person name="Loulseged H."/>
            <person name="Mungall K."/>
            <person name="Oliver K."/>
            <person name="Price C."/>
            <person name="Quail M.A."/>
            <person name="Urushihara H."/>
            <person name="Hernandez J."/>
            <person name="Rabbinowitsch E."/>
            <person name="Steffen D."/>
            <person name="Sanders M."/>
            <person name="Ma J."/>
            <person name="Kohara Y."/>
            <person name="Sharp S."/>
            <person name="Simmonds M."/>
            <person name="Spiegler S."/>
            <person name="Tivey A."/>
            <person name="Sugano S."/>
            <person name="White B."/>
            <person name="Walker D."/>
            <person name="Woodward J."/>
            <person name="Winckler T."/>
            <person name="Tanaka Y."/>
            <person name="Shaulsky G."/>
            <person name="Schleicher M."/>
            <person name="Weinstock G."/>
            <person name="Rosenthal A."/>
            <person name="Cox E.C."/>
            <person name="Chisholm R.L."/>
            <person name="Gibbs R."/>
            <person name="Loomis W.F."/>
            <person name="Platzer M."/>
            <person name="Kay R.R."/>
            <person name="Williams J."/>
            <person name="Dear P.H."/>
            <person name="Noegel A.A."/>
            <person name="Barrell B."/>
            <person name="Kuspa A."/>
        </authorList>
    </citation>
    <scope>NUCLEOTIDE SEQUENCE [LARGE SCALE GENOMIC DNA]</scope>
    <source>
        <strain evidence="2 3">AX4</strain>
    </source>
</reference>